<evidence type="ECO:0000313" key="2">
    <source>
        <dbReference type="Proteomes" id="UP000195331"/>
    </source>
</evidence>
<accession>A0A1Y0BZH4</accession>
<name>A0A1Y0BZH4_9MYCO</name>
<dbReference type="Proteomes" id="UP000195331">
    <property type="component" value="Chromosome"/>
</dbReference>
<dbReference type="KEGG" id="mdx:BTO20_06815"/>
<evidence type="ECO:0000313" key="1">
    <source>
        <dbReference type="EMBL" id="ART68331.1"/>
    </source>
</evidence>
<keyword evidence="2" id="KW-1185">Reference proteome</keyword>
<protein>
    <submittedName>
        <fullName evidence="1">Uncharacterized protein</fullName>
    </submittedName>
</protein>
<sequence length="547" mass="61448">MDALLMWSGLAIAPTVEDLKAFSAVKTVLLIIDALNEVDADVGVAIRDTVDQYVRFHGPVFVLASDRREGLYSDWPGWTVLKLAGVMEDEARAVVDAKFGTGQYDGRNEEERKLLRIPFFLNWALQEGKLELGSRASAVNGYLQSANINEEDFEPAARFAFSLYEPDGVVTDLGGTVQPKMDNPVMEKLRQAEIVVDGSSGPIFSHQLIHQFLAGYYLGRNHESWSAKTLDRVTSYSASNDTVGMTIAAIQDLAERDRFLRIVYDWNWRAAVLALVETQTPPRRVSPALETAVLAMAAERLFDPVEYTRDRVAGLLHLVPGEIAERMRAARNHEDVVSEVLQADYDDVGWWVQWREFFSWDPDTHTLQEAEVAAIGSTEPLIGWTVANGIRRFTADNDVSRDLRAIYRSQLRDEPAANVIRWRVVHALGMWPTQSNADFLLEAVTDPDPWVTYGAVRSVVEIAVITTDRALRISIIESLGTCWRHLRPESLSRLAVTSIYGGADSDWAPAIRPLLDEVRIHQSGVERLRWDRYLDRFDEFASLDAGT</sequence>
<proteinExistence type="predicted"/>
<dbReference type="AlphaFoldDB" id="A0A1Y0BZH4"/>
<reference evidence="1 2" key="1">
    <citation type="submission" date="2017-04" db="EMBL/GenBank/DDBJ databases">
        <title>Whole Genome Sequence of 1,4-Dioxane Degrading Bacterium Mycobacterium dioxanotrophicus PH-06.</title>
        <authorList>
            <person name="He Y."/>
        </authorList>
    </citation>
    <scope>NUCLEOTIDE SEQUENCE [LARGE SCALE GENOMIC DNA]</scope>
    <source>
        <strain evidence="1 2">PH-06</strain>
    </source>
</reference>
<organism evidence="1 2">
    <name type="scientific">Mycobacterium dioxanotrophicus</name>
    <dbReference type="NCBI Taxonomy" id="482462"/>
    <lineage>
        <taxon>Bacteria</taxon>
        <taxon>Bacillati</taxon>
        <taxon>Actinomycetota</taxon>
        <taxon>Actinomycetes</taxon>
        <taxon>Mycobacteriales</taxon>
        <taxon>Mycobacteriaceae</taxon>
        <taxon>Mycobacterium</taxon>
    </lineage>
</organism>
<dbReference type="EMBL" id="CP020809">
    <property type="protein sequence ID" value="ART68331.1"/>
    <property type="molecule type" value="Genomic_DNA"/>
</dbReference>
<gene>
    <name evidence="1" type="ORF">BTO20_06815</name>
</gene>